<evidence type="ECO:0000313" key="5">
    <source>
        <dbReference type="EMBL" id="KAK2114946.1"/>
    </source>
</evidence>
<keyword evidence="6" id="KW-1185">Reference proteome</keyword>
<feature type="non-terminal residue" evidence="5">
    <location>
        <position position="1"/>
    </location>
</feature>
<dbReference type="InterPro" id="IPR036028">
    <property type="entry name" value="SH3-like_dom_sf"/>
</dbReference>
<dbReference type="PROSITE" id="PS50002">
    <property type="entry name" value="SH3"/>
    <property type="match status" value="1"/>
</dbReference>
<evidence type="ECO:0000259" key="4">
    <source>
        <dbReference type="PROSITE" id="PS50002"/>
    </source>
</evidence>
<gene>
    <name evidence="5" type="primary">SORBS2_2</name>
    <name evidence="5" type="ORF">P7K49_005571</name>
</gene>
<dbReference type="InterPro" id="IPR001452">
    <property type="entry name" value="SH3_domain"/>
</dbReference>
<dbReference type="Gene3D" id="2.30.30.40">
    <property type="entry name" value="SH3 Domains"/>
    <property type="match status" value="1"/>
</dbReference>
<protein>
    <submittedName>
        <fullName evidence="5">Sorbin and SH3 domain-containing protein 2</fullName>
    </submittedName>
</protein>
<evidence type="ECO:0000256" key="3">
    <source>
        <dbReference type="SAM" id="MobiDB-lite"/>
    </source>
</evidence>
<evidence type="ECO:0000313" key="6">
    <source>
        <dbReference type="Proteomes" id="UP001266305"/>
    </source>
</evidence>
<dbReference type="EMBL" id="JASSZA010000003">
    <property type="protein sequence ID" value="KAK2114946.1"/>
    <property type="molecule type" value="Genomic_DNA"/>
</dbReference>
<feature type="non-terminal residue" evidence="5">
    <location>
        <position position="67"/>
    </location>
</feature>
<organism evidence="5 6">
    <name type="scientific">Saguinus oedipus</name>
    <name type="common">Cotton-top tamarin</name>
    <name type="synonym">Oedipomidas oedipus</name>
    <dbReference type="NCBI Taxonomy" id="9490"/>
    <lineage>
        <taxon>Eukaryota</taxon>
        <taxon>Metazoa</taxon>
        <taxon>Chordata</taxon>
        <taxon>Craniata</taxon>
        <taxon>Vertebrata</taxon>
        <taxon>Euteleostomi</taxon>
        <taxon>Mammalia</taxon>
        <taxon>Eutheria</taxon>
        <taxon>Euarchontoglires</taxon>
        <taxon>Primates</taxon>
        <taxon>Haplorrhini</taxon>
        <taxon>Platyrrhini</taxon>
        <taxon>Cebidae</taxon>
        <taxon>Callitrichinae</taxon>
        <taxon>Saguinus</taxon>
    </lineage>
</organism>
<evidence type="ECO:0000256" key="2">
    <source>
        <dbReference type="PROSITE-ProRule" id="PRU00192"/>
    </source>
</evidence>
<sequence length="67" mass="7571">GDRIILLKRVDQNWYEGKIPGANRQGIFPVSYVEVVKKNTKGAEDYPDPPMPHSYSSDRIHSLGSNK</sequence>
<dbReference type="Pfam" id="PF00018">
    <property type="entry name" value="SH3_1"/>
    <property type="match status" value="1"/>
</dbReference>
<dbReference type="Proteomes" id="UP001266305">
    <property type="component" value="Unassembled WGS sequence"/>
</dbReference>
<dbReference type="SUPFAM" id="SSF50044">
    <property type="entry name" value="SH3-domain"/>
    <property type="match status" value="1"/>
</dbReference>
<feature type="region of interest" description="Disordered" evidence="3">
    <location>
        <begin position="41"/>
        <end position="67"/>
    </location>
</feature>
<keyword evidence="1 2" id="KW-0728">SH3 domain</keyword>
<name>A0ABQ9VZZ8_SAGOE</name>
<dbReference type="PANTHER" id="PTHR14167:SF56">
    <property type="entry name" value="SORBIN AND SH3 DOMAIN-CONTAINING PROTEIN 2"/>
    <property type="match status" value="1"/>
</dbReference>
<reference evidence="5 6" key="1">
    <citation type="submission" date="2023-05" db="EMBL/GenBank/DDBJ databases">
        <title>B98-5 Cell Line De Novo Hybrid Assembly: An Optical Mapping Approach.</title>
        <authorList>
            <person name="Kananen K."/>
            <person name="Auerbach J.A."/>
            <person name="Kautto E."/>
            <person name="Blachly J.S."/>
        </authorList>
    </citation>
    <scope>NUCLEOTIDE SEQUENCE [LARGE SCALE GENOMIC DNA]</scope>
    <source>
        <strain evidence="5">B95-8</strain>
        <tissue evidence="5">Cell line</tissue>
    </source>
</reference>
<comment type="caution">
    <text evidence="5">The sequence shown here is derived from an EMBL/GenBank/DDBJ whole genome shotgun (WGS) entry which is preliminary data.</text>
</comment>
<feature type="domain" description="SH3" evidence="4">
    <location>
        <begin position="1"/>
        <end position="38"/>
    </location>
</feature>
<dbReference type="PANTHER" id="PTHR14167">
    <property type="entry name" value="SH3 DOMAIN-CONTAINING"/>
    <property type="match status" value="1"/>
</dbReference>
<dbReference type="InterPro" id="IPR050384">
    <property type="entry name" value="Endophilin_SH3RF"/>
</dbReference>
<evidence type="ECO:0000256" key="1">
    <source>
        <dbReference type="ARBA" id="ARBA00022443"/>
    </source>
</evidence>
<proteinExistence type="predicted"/>
<accession>A0ABQ9VZZ8</accession>